<dbReference type="EMBL" id="FQWX01000015">
    <property type="protein sequence ID" value="SHH03574.1"/>
    <property type="molecule type" value="Genomic_DNA"/>
</dbReference>
<dbReference type="SUPFAM" id="SSF51556">
    <property type="entry name" value="Metallo-dependent hydrolases"/>
    <property type="match status" value="1"/>
</dbReference>
<dbReference type="Proteomes" id="UP000243255">
    <property type="component" value="Unassembled WGS sequence"/>
</dbReference>
<dbReference type="GO" id="GO:0016810">
    <property type="term" value="F:hydrolase activity, acting on carbon-nitrogen (but not peptide) bonds"/>
    <property type="evidence" value="ECO:0007669"/>
    <property type="project" value="InterPro"/>
</dbReference>
<evidence type="ECO:0000313" key="3">
    <source>
        <dbReference type="Proteomes" id="UP000243255"/>
    </source>
</evidence>
<dbReference type="Pfam" id="PF01979">
    <property type="entry name" value="Amidohydro_1"/>
    <property type="match status" value="1"/>
</dbReference>
<gene>
    <name evidence="2" type="ORF">SAMN04488530_11538</name>
</gene>
<dbReference type="STRING" id="1121321.SAMN04488530_11538"/>
<dbReference type="PANTHER" id="PTHR43135:SF3">
    <property type="entry name" value="ALPHA-D-RIBOSE 1-METHYLPHOSPHONATE 5-TRIPHOSPHATE DIPHOSPHATASE"/>
    <property type="match status" value="1"/>
</dbReference>
<organism evidence="2 3">
    <name type="scientific">Asaccharospora irregularis DSM 2635</name>
    <dbReference type="NCBI Taxonomy" id="1121321"/>
    <lineage>
        <taxon>Bacteria</taxon>
        <taxon>Bacillati</taxon>
        <taxon>Bacillota</taxon>
        <taxon>Clostridia</taxon>
        <taxon>Peptostreptococcales</taxon>
        <taxon>Peptostreptococcaceae</taxon>
        <taxon>Asaccharospora</taxon>
    </lineage>
</organism>
<dbReference type="Gene3D" id="3.20.20.140">
    <property type="entry name" value="Metal-dependent hydrolases"/>
    <property type="match status" value="1"/>
</dbReference>
<evidence type="ECO:0000259" key="1">
    <source>
        <dbReference type="Pfam" id="PF01979"/>
    </source>
</evidence>
<dbReference type="RefSeq" id="WP_073126138.1">
    <property type="nucleotide sequence ID" value="NZ_BAABCH010000017.1"/>
</dbReference>
<proteinExistence type="predicted"/>
<evidence type="ECO:0000313" key="2">
    <source>
        <dbReference type="EMBL" id="SHH03574.1"/>
    </source>
</evidence>
<accession>A0A1M5PPB2</accession>
<dbReference type="InterPro" id="IPR006680">
    <property type="entry name" value="Amidohydro-rel"/>
</dbReference>
<protein>
    <submittedName>
        <fullName evidence="2">Imidazolonepropionase</fullName>
    </submittedName>
</protein>
<dbReference type="InterPro" id="IPR051781">
    <property type="entry name" value="Metallo-dep_Hydrolase"/>
</dbReference>
<dbReference type="CDD" id="cd01309">
    <property type="entry name" value="Met_dep_hydrolase_C"/>
    <property type="match status" value="1"/>
</dbReference>
<keyword evidence="3" id="KW-1185">Reference proteome</keyword>
<feature type="domain" description="Amidohydrolase-related" evidence="1">
    <location>
        <begin position="50"/>
        <end position="382"/>
    </location>
</feature>
<name>A0A1M5PPB2_9FIRM</name>
<dbReference type="OrthoDB" id="9802793at2"/>
<dbReference type="PANTHER" id="PTHR43135">
    <property type="entry name" value="ALPHA-D-RIBOSE 1-METHYLPHOSPHONATE 5-TRIPHOSPHATE DIPHOSPHATASE"/>
    <property type="match status" value="1"/>
</dbReference>
<reference evidence="3" key="1">
    <citation type="submission" date="2016-11" db="EMBL/GenBank/DDBJ databases">
        <authorList>
            <person name="Varghese N."/>
            <person name="Submissions S."/>
        </authorList>
    </citation>
    <scope>NUCLEOTIDE SEQUENCE [LARGE SCALE GENOMIC DNA]</scope>
    <source>
        <strain evidence="3">DSM 2635</strain>
    </source>
</reference>
<dbReference type="InterPro" id="IPR011059">
    <property type="entry name" value="Metal-dep_hydrolase_composite"/>
</dbReference>
<dbReference type="InterPro" id="IPR032466">
    <property type="entry name" value="Metal_Hydrolase"/>
</dbReference>
<dbReference type="Gene3D" id="2.30.40.10">
    <property type="entry name" value="Urease, subunit C, domain 1"/>
    <property type="match status" value="1"/>
</dbReference>
<dbReference type="AlphaFoldDB" id="A0A1M5PPB2"/>
<sequence length="385" mass="42432">MIFIKNGSINTITNGVIEGDILIKNGKIAEIGKDIVAPLDAKIIDAKGKYIFPGFIDAHTHLGLWEDGMGFEGADGNEETDPITPQLNPIDGINPMDRTFKEAYEGGITSVCTTPGSANVMGGQCIAIKTFGRRIDNMIIKNPVASKIAFGENPKSCYGQDEKMPQTRMAIAALLRENLKKAEEYLEDLEIYEEHEDQDKPEYDMKMESLIPVLKGEIPFKVHAHRADDIFTAIRIAKEFNVKLTLDHCTEGHLIAEELADENYPVVVGPSLSERSKIELRNLTFETAGILSNSGLDVSLMTDHPVIPVQYLPVCAGIAVKHGMKEEEALKSITINPAKTLGIDDRVGSIEVGKDADLVIWDNLPLRIESNVLYTIIDGKVVYKR</sequence>
<dbReference type="SUPFAM" id="SSF51338">
    <property type="entry name" value="Composite domain of metallo-dependent hydrolases"/>
    <property type="match status" value="1"/>
</dbReference>